<dbReference type="Proteomes" id="UP000017820">
    <property type="component" value="Unassembled WGS sequence"/>
</dbReference>
<dbReference type="EMBL" id="AUSV01000113">
    <property type="protein sequence ID" value="ESP91528.1"/>
    <property type="molecule type" value="Genomic_DNA"/>
</dbReference>
<protein>
    <submittedName>
        <fullName evidence="1">Uncharacterized protein</fullName>
    </submittedName>
</protein>
<reference evidence="1 2" key="1">
    <citation type="submission" date="2013-07" db="EMBL/GenBank/DDBJ databases">
        <title>Draft genome sequence of Pseudoalteromonas luteoviolacea 2ta16.</title>
        <authorList>
            <person name="Allen E.E."/>
            <person name="Azam F."/>
            <person name="Podell S."/>
        </authorList>
    </citation>
    <scope>NUCLEOTIDE SEQUENCE [LARGE SCALE GENOMIC DNA]</scope>
    <source>
        <strain evidence="1 2">2ta16</strain>
    </source>
</reference>
<proteinExistence type="predicted"/>
<evidence type="ECO:0000313" key="1">
    <source>
        <dbReference type="EMBL" id="ESP91528.1"/>
    </source>
</evidence>
<accession>V4HP29</accession>
<evidence type="ECO:0000313" key="2">
    <source>
        <dbReference type="Proteomes" id="UP000017820"/>
    </source>
</evidence>
<dbReference type="AlphaFoldDB" id="V4HP29"/>
<name>V4HP29_PSEL2</name>
<dbReference type="RefSeq" id="WP_023401130.1">
    <property type="nucleotide sequence ID" value="NZ_AUSV01000113.1"/>
</dbReference>
<sequence length="142" mass="16129">MSDIEILEEKLLGNFYSRISIGDTFDLYFDSFWLISQNVISPDEEGLNRVISGYQPAKEAIDKEDIAKGIILTTTLRQKIAEVFLNSDLSLELSFENGVRLKFTTDTEIVDWQWAINENAQDPHIDCIVGVFEEGEIRHGNG</sequence>
<gene>
    <name evidence="1" type="ORF">PL2TA16_00327</name>
</gene>
<dbReference type="GeneID" id="29919676"/>
<comment type="caution">
    <text evidence="1">The sequence shown here is derived from an EMBL/GenBank/DDBJ whole genome shotgun (WGS) entry which is preliminary data.</text>
</comment>
<dbReference type="PATRIC" id="fig|1353533.3.peg.4282"/>
<organism evidence="1 2">
    <name type="scientific">Pseudoalteromonas luteoviolacea (strain 2ta16)</name>
    <dbReference type="NCBI Taxonomy" id="1353533"/>
    <lineage>
        <taxon>Bacteria</taxon>
        <taxon>Pseudomonadati</taxon>
        <taxon>Pseudomonadota</taxon>
        <taxon>Gammaproteobacteria</taxon>
        <taxon>Alteromonadales</taxon>
        <taxon>Pseudoalteromonadaceae</taxon>
        <taxon>Pseudoalteromonas</taxon>
    </lineage>
</organism>